<evidence type="ECO:0000313" key="2">
    <source>
        <dbReference type="EMBL" id="NYE96580.1"/>
    </source>
</evidence>
<name>A0A7Y9LVW3_9MICC</name>
<dbReference type="InterPro" id="IPR023833">
    <property type="entry name" value="Signal_pept_SipW-depend-type"/>
</dbReference>
<feature type="chain" id="PRO_5031051679" evidence="1">
    <location>
        <begin position="33"/>
        <end position="196"/>
    </location>
</feature>
<dbReference type="RefSeq" id="WP_343046342.1">
    <property type="nucleotide sequence ID" value="NZ_JACBYQ010000002.1"/>
</dbReference>
<sequence>MKNFAAHTTWFKVRVLLCLGMVLGLGAVGTLAAWQDTATTTSGTFSAGTIDLTLRQASSGTDGAVGVGQSFAFTDFTGSGMTPISAAVAKSLTVKNGATIKFGYQIAVSGSGTLVTDSTGLDIKIFASATCDPTMVSNSGAIYSGKIGGAATASRTLVPAATDPLCVLAWLDTAAANTLQGQSGTITLSFTATQVP</sequence>
<accession>A0A7Y9LVW3</accession>
<keyword evidence="3" id="KW-1185">Reference proteome</keyword>
<gene>
    <name evidence="2" type="ORF">FHU41_002830</name>
</gene>
<reference evidence="2 3" key="1">
    <citation type="submission" date="2020-07" db="EMBL/GenBank/DDBJ databases">
        <title>Sequencing the genomes of 1000 actinobacteria strains.</title>
        <authorList>
            <person name="Klenk H.-P."/>
        </authorList>
    </citation>
    <scope>NUCLEOTIDE SEQUENCE [LARGE SCALE GENOMIC DNA]</scope>
    <source>
        <strain evidence="2 3">DSM 102047</strain>
    </source>
</reference>
<dbReference type="NCBIfam" id="TIGR04088">
    <property type="entry name" value="cognate_SipW"/>
    <property type="match status" value="1"/>
</dbReference>
<protein>
    <submittedName>
        <fullName evidence="2">Putative ribosomally synthesized peptide with SipW-like signal peptide</fullName>
    </submittedName>
</protein>
<evidence type="ECO:0000256" key="1">
    <source>
        <dbReference type="SAM" id="SignalP"/>
    </source>
</evidence>
<keyword evidence="1" id="KW-0732">Signal</keyword>
<evidence type="ECO:0000313" key="3">
    <source>
        <dbReference type="Proteomes" id="UP000521748"/>
    </source>
</evidence>
<feature type="signal peptide" evidence="1">
    <location>
        <begin position="1"/>
        <end position="32"/>
    </location>
</feature>
<dbReference type="AlphaFoldDB" id="A0A7Y9LVW3"/>
<proteinExistence type="predicted"/>
<dbReference type="EMBL" id="JACBYQ010000002">
    <property type="protein sequence ID" value="NYE96580.1"/>
    <property type="molecule type" value="Genomic_DNA"/>
</dbReference>
<organism evidence="2 3">
    <name type="scientific">Psychromicrobium silvestre</name>
    <dbReference type="NCBI Taxonomy" id="1645614"/>
    <lineage>
        <taxon>Bacteria</taxon>
        <taxon>Bacillati</taxon>
        <taxon>Actinomycetota</taxon>
        <taxon>Actinomycetes</taxon>
        <taxon>Micrococcales</taxon>
        <taxon>Micrococcaceae</taxon>
        <taxon>Psychromicrobium</taxon>
    </lineage>
</organism>
<dbReference type="Proteomes" id="UP000521748">
    <property type="component" value="Unassembled WGS sequence"/>
</dbReference>
<comment type="caution">
    <text evidence="2">The sequence shown here is derived from an EMBL/GenBank/DDBJ whole genome shotgun (WGS) entry which is preliminary data.</text>
</comment>